<accession>A0A9J5YD78</accession>
<gene>
    <name evidence="1" type="ORF">H5410_030069</name>
</gene>
<comment type="caution">
    <text evidence="1">The sequence shown here is derived from an EMBL/GenBank/DDBJ whole genome shotgun (WGS) entry which is preliminary data.</text>
</comment>
<proteinExistence type="predicted"/>
<evidence type="ECO:0000313" key="1">
    <source>
        <dbReference type="EMBL" id="KAG5598699.1"/>
    </source>
</evidence>
<keyword evidence="2" id="KW-1185">Reference proteome</keyword>
<dbReference type="EMBL" id="JACXVP010000006">
    <property type="protein sequence ID" value="KAG5598699.1"/>
    <property type="molecule type" value="Genomic_DNA"/>
</dbReference>
<dbReference type="AlphaFoldDB" id="A0A9J5YD78"/>
<organism evidence="1 2">
    <name type="scientific">Solanum commersonii</name>
    <name type="common">Commerson's wild potato</name>
    <name type="synonym">Commerson's nightshade</name>
    <dbReference type="NCBI Taxonomy" id="4109"/>
    <lineage>
        <taxon>Eukaryota</taxon>
        <taxon>Viridiplantae</taxon>
        <taxon>Streptophyta</taxon>
        <taxon>Embryophyta</taxon>
        <taxon>Tracheophyta</taxon>
        <taxon>Spermatophyta</taxon>
        <taxon>Magnoliopsida</taxon>
        <taxon>eudicotyledons</taxon>
        <taxon>Gunneridae</taxon>
        <taxon>Pentapetalae</taxon>
        <taxon>asterids</taxon>
        <taxon>lamiids</taxon>
        <taxon>Solanales</taxon>
        <taxon>Solanaceae</taxon>
        <taxon>Solanoideae</taxon>
        <taxon>Solaneae</taxon>
        <taxon>Solanum</taxon>
    </lineage>
</organism>
<dbReference type="Proteomes" id="UP000824120">
    <property type="component" value="Chromosome 6"/>
</dbReference>
<protein>
    <submittedName>
        <fullName evidence="1">Uncharacterized protein</fullName>
    </submittedName>
</protein>
<evidence type="ECO:0000313" key="2">
    <source>
        <dbReference type="Proteomes" id="UP000824120"/>
    </source>
</evidence>
<reference evidence="1 2" key="1">
    <citation type="submission" date="2020-09" db="EMBL/GenBank/DDBJ databases">
        <title>De no assembly of potato wild relative species, Solanum commersonii.</title>
        <authorList>
            <person name="Cho K."/>
        </authorList>
    </citation>
    <scope>NUCLEOTIDE SEQUENCE [LARGE SCALE GENOMIC DNA]</scope>
    <source>
        <strain evidence="1">LZ3.2</strain>
        <tissue evidence="1">Leaf</tissue>
    </source>
</reference>
<sequence length="87" mass="9948">MLSLKFTKIQTGRYIYKAKEVSAEEVVINQQTSPVATTTRKRKSRWRNWKLKAQLGNPIVGSCLFHLVRSLLGQPGSFLYNLPILNN</sequence>
<name>A0A9J5YD78_SOLCO</name>